<reference evidence="1" key="1">
    <citation type="journal article" date="2023" name="Mol. Phylogenet. Evol.">
        <title>Genome-scale phylogeny and comparative genomics of the fungal order Sordariales.</title>
        <authorList>
            <person name="Hensen N."/>
            <person name="Bonometti L."/>
            <person name="Westerberg I."/>
            <person name="Brannstrom I.O."/>
            <person name="Guillou S."/>
            <person name="Cros-Aarteil S."/>
            <person name="Calhoun S."/>
            <person name="Haridas S."/>
            <person name="Kuo A."/>
            <person name="Mondo S."/>
            <person name="Pangilinan J."/>
            <person name="Riley R."/>
            <person name="LaButti K."/>
            <person name="Andreopoulos B."/>
            <person name="Lipzen A."/>
            <person name="Chen C."/>
            <person name="Yan M."/>
            <person name="Daum C."/>
            <person name="Ng V."/>
            <person name="Clum A."/>
            <person name="Steindorff A."/>
            <person name="Ohm R.A."/>
            <person name="Martin F."/>
            <person name="Silar P."/>
            <person name="Natvig D.O."/>
            <person name="Lalanne C."/>
            <person name="Gautier V."/>
            <person name="Ament-Velasquez S.L."/>
            <person name="Kruys A."/>
            <person name="Hutchinson M.I."/>
            <person name="Powell A.J."/>
            <person name="Barry K."/>
            <person name="Miller A.N."/>
            <person name="Grigoriev I.V."/>
            <person name="Debuchy R."/>
            <person name="Gladieux P."/>
            <person name="Hiltunen Thoren M."/>
            <person name="Johannesson H."/>
        </authorList>
    </citation>
    <scope>NUCLEOTIDE SEQUENCE</scope>
    <source>
        <strain evidence="1">CBS 103.79</strain>
    </source>
</reference>
<accession>A0AAN6M8Q7</accession>
<evidence type="ECO:0000313" key="2">
    <source>
        <dbReference type="Proteomes" id="UP001303889"/>
    </source>
</evidence>
<dbReference type="Gene3D" id="3.20.20.70">
    <property type="entry name" value="Aldolase class I"/>
    <property type="match status" value="1"/>
</dbReference>
<organism evidence="1 2">
    <name type="scientific">Staphylotrichum tortipilum</name>
    <dbReference type="NCBI Taxonomy" id="2831512"/>
    <lineage>
        <taxon>Eukaryota</taxon>
        <taxon>Fungi</taxon>
        <taxon>Dikarya</taxon>
        <taxon>Ascomycota</taxon>
        <taxon>Pezizomycotina</taxon>
        <taxon>Sordariomycetes</taxon>
        <taxon>Sordariomycetidae</taxon>
        <taxon>Sordariales</taxon>
        <taxon>Chaetomiaceae</taxon>
        <taxon>Staphylotrichum</taxon>
    </lineage>
</organism>
<dbReference type="InterPro" id="IPR013785">
    <property type="entry name" value="Aldolase_TIM"/>
</dbReference>
<reference evidence="1" key="2">
    <citation type="submission" date="2023-05" db="EMBL/GenBank/DDBJ databases">
        <authorList>
            <consortium name="Lawrence Berkeley National Laboratory"/>
            <person name="Steindorff A."/>
            <person name="Hensen N."/>
            <person name="Bonometti L."/>
            <person name="Westerberg I."/>
            <person name="Brannstrom I.O."/>
            <person name="Guillou S."/>
            <person name="Cros-Aarteil S."/>
            <person name="Calhoun S."/>
            <person name="Haridas S."/>
            <person name="Kuo A."/>
            <person name="Mondo S."/>
            <person name="Pangilinan J."/>
            <person name="Riley R."/>
            <person name="Labutti K."/>
            <person name="Andreopoulos B."/>
            <person name="Lipzen A."/>
            <person name="Chen C."/>
            <person name="Yanf M."/>
            <person name="Daum C."/>
            <person name="Ng V."/>
            <person name="Clum A."/>
            <person name="Ohm R."/>
            <person name="Martin F."/>
            <person name="Silar P."/>
            <person name="Natvig D."/>
            <person name="Lalanne C."/>
            <person name="Gautier V."/>
            <person name="Ament-Velasquez S.L."/>
            <person name="Kruys A."/>
            <person name="Hutchinson M.I."/>
            <person name="Powell A.J."/>
            <person name="Barry K."/>
            <person name="Miller A.N."/>
            <person name="Grigoriev I.V."/>
            <person name="Debuchy R."/>
            <person name="Gladieux P."/>
            <person name="Thoren M.H."/>
            <person name="Johannesson H."/>
        </authorList>
    </citation>
    <scope>NUCLEOTIDE SEQUENCE</scope>
    <source>
        <strain evidence="1">CBS 103.79</strain>
    </source>
</reference>
<protein>
    <submittedName>
        <fullName evidence="1">Uncharacterized protein</fullName>
    </submittedName>
</protein>
<comment type="caution">
    <text evidence="1">The sequence shown here is derived from an EMBL/GenBank/DDBJ whole genome shotgun (WGS) entry which is preliminary data.</text>
</comment>
<dbReference type="EMBL" id="MU856469">
    <property type="protein sequence ID" value="KAK3896656.1"/>
    <property type="molecule type" value="Genomic_DNA"/>
</dbReference>
<sequence length="108" mass="11387">MHLGSPEDVVVTGTDLAVVEAWKPWTKSAQAQRGACDAVGFGRPAVAFPDLPSKIVLNDKLSDEETRFDVEPAPVVPGWIASRIRSVGAGTKTVSLILLSSSLVPDSC</sequence>
<dbReference type="Proteomes" id="UP001303889">
    <property type="component" value="Unassembled WGS sequence"/>
</dbReference>
<name>A0AAN6M8Q7_9PEZI</name>
<dbReference type="AlphaFoldDB" id="A0AAN6M8Q7"/>
<evidence type="ECO:0000313" key="1">
    <source>
        <dbReference type="EMBL" id="KAK3896656.1"/>
    </source>
</evidence>
<proteinExistence type="predicted"/>
<keyword evidence="2" id="KW-1185">Reference proteome</keyword>
<gene>
    <name evidence="1" type="ORF">C8A05DRAFT_20417</name>
</gene>